<accession>A0A1V2H5X2</accession>
<sequence length="187" mass="19587">MDVWDEVVSASVLARGLGISERRVRELRDQGVIPDQAGKYRLGDAVLAYSNHNRPASGKAAGGGSEAAESLDAARVRLINLQADAREMLNAQMRGEAVLAEDLEVVVGAIVDGVRARVLALPTRAAPVVLGLPGLAEVRDKLTELVHEVCGNLAATELSDAVKDRARRRAGRGADGDEDSAEAGASS</sequence>
<reference evidence="2 3" key="1">
    <citation type="submission" date="2016-10" db="EMBL/GenBank/DDBJ databases">
        <title>Draft Genome sequence of Roseomonas sp. strain M3.</title>
        <authorList>
            <person name="Subhash Y."/>
            <person name="Lee S."/>
        </authorList>
    </citation>
    <scope>NUCLEOTIDE SEQUENCE [LARGE SCALE GENOMIC DNA]</scope>
    <source>
        <strain evidence="2 3">M3</strain>
    </source>
</reference>
<protein>
    <recommendedName>
        <fullName evidence="4">Terminase small subunit</fullName>
    </recommendedName>
</protein>
<organism evidence="2 3">
    <name type="scientific">Teichococcus deserti</name>
    <dbReference type="NCBI Taxonomy" id="1817963"/>
    <lineage>
        <taxon>Bacteria</taxon>
        <taxon>Pseudomonadati</taxon>
        <taxon>Pseudomonadota</taxon>
        <taxon>Alphaproteobacteria</taxon>
        <taxon>Acetobacterales</taxon>
        <taxon>Roseomonadaceae</taxon>
        <taxon>Roseomonas</taxon>
    </lineage>
</organism>
<dbReference type="RefSeq" id="WP_076956312.1">
    <property type="nucleotide sequence ID" value="NZ_MLCO01000032.1"/>
</dbReference>
<name>A0A1V2H5X2_9PROT</name>
<evidence type="ECO:0000313" key="2">
    <source>
        <dbReference type="EMBL" id="ONG56978.1"/>
    </source>
</evidence>
<dbReference type="EMBL" id="MLCO01000032">
    <property type="protein sequence ID" value="ONG56978.1"/>
    <property type="molecule type" value="Genomic_DNA"/>
</dbReference>
<evidence type="ECO:0000313" key="3">
    <source>
        <dbReference type="Proteomes" id="UP000188879"/>
    </source>
</evidence>
<feature type="region of interest" description="Disordered" evidence="1">
    <location>
        <begin position="164"/>
        <end position="187"/>
    </location>
</feature>
<evidence type="ECO:0000256" key="1">
    <source>
        <dbReference type="SAM" id="MobiDB-lite"/>
    </source>
</evidence>
<gene>
    <name evidence="2" type="ORF">BKE38_05130</name>
</gene>
<dbReference type="Proteomes" id="UP000188879">
    <property type="component" value="Unassembled WGS sequence"/>
</dbReference>
<comment type="caution">
    <text evidence="2">The sequence shown here is derived from an EMBL/GenBank/DDBJ whole genome shotgun (WGS) entry which is preliminary data.</text>
</comment>
<keyword evidence="3" id="KW-1185">Reference proteome</keyword>
<proteinExistence type="predicted"/>
<dbReference type="AlphaFoldDB" id="A0A1V2H5X2"/>
<evidence type="ECO:0008006" key="4">
    <source>
        <dbReference type="Google" id="ProtNLM"/>
    </source>
</evidence>